<dbReference type="Proteomes" id="UP000032142">
    <property type="component" value="Unassembled WGS sequence"/>
</dbReference>
<protein>
    <submittedName>
        <fullName evidence="1">Uncharacterized protein</fullName>
    </submittedName>
</protein>
<comment type="caution">
    <text evidence="1">The sequence shown here is derived from an EMBL/GenBank/DDBJ whole genome shotgun (WGS) entry which is preliminary data.</text>
</comment>
<name>A0A0B0MPG9_GOSAR</name>
<keyword evidence="2" id="KW-1185">Reference proteome</keyword>
<reference evidence="2" key="1">
    <citation type="submission" date="2014-09" db="EMBL/GenBank/DDBJ databases">
        <authorList>
            <person name="Mudge J."/>
            <person name="Ramaraj T."/>
            <person name="Lindquist I.E."/>
            <person name="Bharti A.K."/>
            <person name="Sundararajan A."/>
            <person name="Cameron C.T."/>
            <person name="Woodward J.E."/>
            <person name="May G.D."/>
            <person name="Brubaker C."/>
            <person name="Broadhvest J."/>
            <person name="Wilkins T.A."/>
        </authorList>
    </citation>
    <scope>NUCLEOTIDE SEQUENCE</scope>
    <source>
        <strain evidence="2">cv. AKA8401</strain>
    </source>
</reference>
<dbReference type="AlphaFoldDB" id="A0A0B0MPG9"/>
<accession>A0A0B0MPG9</accession>
<evidence type="ECO:0000313" key="2">
    <source>
        <dbReference type="Proteomes" id="UP000032142"/>
    </source>
</evidence>
<gene>
    <name evidence="1" type="ORF">F383_28601</name>
</gene>
<sequence>MRALVDTLEGHGRVRPCDLLDLVYFVPF</sequence>
<organism evidence="1 2">
    <name type="scientific">Gossypium arboreum</name>
    <name type="common">Tree cotton</name>
    <name type="synonym">Gossypium nanking</name>
    <dbReference type="NCBI Taxonomy" id="29729"/>
    <lineage>
        <taxon>Eukaryota</taxon>
        <taxon>Viridiplantae</taxon>
        <taxon>Streptophyta</taxon>
        <taxon>Embryophyta</taxon>
        <taxon>Tracheophyta</taxon>
        <taxon>Spermatophyta</taxon>
        <taxon>Magnoliopsida</taxon>
        <taxon>eudicotyledons</taxon>
        <taxon>Gunneridae</taxon>
        <taxon>Pentapetalae</taxon>
        <taxon>rosids</taxon>
        <taxon>malvids</taxon>
        <taxon>Malvales</taxon>
        <taxon>Malvaceae</taxon>
        <taxon>Malvoideae</taxon>
        <taxon>Gossypium</taxon>
    </lineage>
</organism>
<evidence type="ECO:0000313" key="1">
    <source>
        <dbReference type="EMBL" id="KHG04028.1"/>
    </source>
</evidence>
<dbReference type="EMBL" id="JRRC01404037">
    <property type="protein sequence ID" value="KHG04028.1"/>
    <property type="molecule type" value="Genomic_DNA"/>
</dbReference>
<proteinExistence type="predicted"/>